<dbReference type="GO" id="GO:0006629">
    <property type="term" value="P:lipid metabolic process"/>
    <property type="evidence" value="ECO:0007669"/>
    <property type="project" value="InterPro"/>
</dbReference>
<dbReference type="InterPro" id="IPR051236">
    <property type="entry name" value="HAT_RTT109-like"/>
</dbReference>
<evidence type="ECO:0000313" key="4">
    <source>
        <dbReference type="EMBL" id="PNS19320.1"/>
    </source>
</evidence>
<dbReference type="AlphaFoldDB" id="A0A2K1QWI4"/>
<evidence type="ECO:0000256" key="3">
    <source>
        <dbReference type="SAM" id="SignalP"/>
    </source>
</evidence>
<evidence type="ECO:0000256" key="2">
    <source>
        <dbReference type="ARBA" id="ARBA00014286"/>
    </source>
</evidence>
<keyword evidence="3" id="KW-0732">Signal</keyword>
<dbReference type="PANTHER" id="PTHR31571:SF1">
    <property type="entry name" value="ALTERED INHERITANCE OF MITOCHONDRIA PROTEIN 6"/>
    <property type="match status" value="1"/>
</dbReference>
<protein>
    <recommendedName>
        <fullName evidence="2">Altered inheritance of mitochondria protein 6</fullName>
    </recommendedName>
</protein>
<comment type="similarity">
    <text evidence="1">Belongs to the AIM6 family.</text>
</comment>
<sequence length="353" mass="40107">MVLAFFGLIHLLRVHYGGEGLVFANPEKEDFWPNWGMPGHAGEAVAHYPTDVTRDVVPIPCHSHNDYWRRIPFYEAVHYGCTGVEADVWLKGGDELYVGHSVISLTRNRTFKAMYINPILEMLEKQNPKTDFDTAVGHGVFDEDPTQTLTLLVDFKTDGEETWPAVREHLAPLREKNYLSTWNGSHTNYRAVTVVATGNAPFHLITKNETYRDIFYDAPLDRLVPSTNSSLARRGQGDADDAKPGDFNAGTSFYASVSLTHAVGQISHGKFTEEQLDIIRSQIKDAHRQGLQARYWDTPAWPIGLRNYVWKTLIEEGVDMLNVDDLKGAARMDWRRRPKHEILFDTPGWMSIH</sequence>
<dbReference type="GO" id="GO:0008081">
    <property type="term" value="F:phosphoric diester hydrolase activity"/>
    <property type="evidence" value="ECO:0007669"/>
    <property type="project" value="InterPro"/>
</dbReference>
<dbReference type="InterPro" id="IPR017946">
    <property type="entry name" value="PLC-like_Pdiesterase_TIM-brl"/>
</dbReference>
<reference evidence="4 5" key="1">
    <citation type="submission" date="2017-06" db="EMBL/GenBank/DDBJ databases">
        <title>Draft genome sequence of a variant of Elsinoe murrayae.</title>
        <authorList>
            <person name="Cheng Q."/>
        </authorList>
    </citation>
    <scope>NUCLEOTIDE SEQUENCE [LARGE SCALE GENOMIC DNA]</scope>
    <source>
        <strain evidence="4 5">CQ-2017a</strain>
    </source>
</reference>
<dbReference type="InterPro" id="IPR039559">
    <property type="entry name" value="AIM6_PI-PLC-like_dom"/>
</dbReference>
<dbReference type="InParanoid" id="A0A2K1QWI4"/>
<evidence type="ECO:0000313" key="5">
    <source>
        <dbReference type="Proteomes" id="UP000243797"/>
    </source>
</evidence>
<accession>A0A2K1QWI4</accession>
<dbReference type="Proteomes" id="UP000243797">
    <property type="component" value="Unassembled WGS sequence"/>
</dbReference>
<gene>
    <name evidence="4" type="ORF">CAC42_2497</name>
</gene>
<keyword evidence="5" id="KW-1185">Reference proteome</keyword>
<dbReference type="PANTHER" id="PTHR31571">
    <property type="entry name" value="ALTERED INHERITANCE OF MITOCHONDRIA PROTEIN 6"/>
    <property type="match status" value="1"/>
</dbReference>
<feature type="chain" id="PRO_5014335263" description="Altered inheritance of mitochondria protein 6" evidence="3">
    <location>
        <begin position="18"/>
        <end position="353"/>
    </location>
</feature>
<name>A0A2K1QWI4_9PEZI</name>
<evidence type="ECO:0000256" key="1">
    <source>
        <dbReference type="ARBA" id="ARBA00008858"/>
    </source>
</evidence>
<dbReference type="STRING" id="2082308.A0A2K1QWI4"/>
<feature type="signal peptide" evidence="3">
    <location>
        <begin position="1"/>
        <end position="17"/>
    </location>
</feature>
<dbReference type="OrthoDB" id="4153866at2759"/>
<comment type="caution">
    <text evidence="4">The sequence shown here is derived from an EMBL/GenBank/DDBJ whole genome shotgun (WGS) entry which is preliminary data.</text>
</comment>
<dbReference type="EMBL" id="NKHZ01000032">
    <property type="protein sequence ID" value="PNS19320.1"/>
    <property type="molecule type" value="Genomic_DNA"/>
</dbReference>
<organism evidence="4 5">
    <name type="scientific">Sphaceloma murrayae</name>
    <dbReference type="NCBI Taxonomy" id="2082308"/>
    <lineage>
        <taxon>Eukaryota</taxon>
        <taxon>Fungi</taxon>
        <taxon>Dikarya</taxon>
        <taxon>Ascomycota</taxon>
        <taxon>Pezizomycotina</taxon>
        <taxon>Dothideomycetes</taxon>
        <taxon>Dothideomycetidae</taxon>
        <taxon>Myriangiales</taxon>
        <taxon>Elsinoaceae</taxon>
        <taxon>Sphaceloma</taxon>
    </lineage>
</organism>
<proteinExistence type="inferred from homology"/>
<dbReference type="SUPFAM" id="SSF51695">
    <property type="entry name" value="PLC-like phosphodiesterases"/>
    <property type="match status" value="1"/>
</dbReference>
<dbReference type="FunCoup" id="A0A2K1QWI4">
    <property type="interactions" value="4"/>
</dbReference>
<dbReference type="CDD" id="cd08577">
    <property type="entry name" value="PI-PLCc_GDPD_SF_unchar3"/>
    <property type="match status" value="1"/>
</dbReference>